<keyword evidence="1" id="KW-0812">Transmembrane</keyword>
<dbReference type="AlphaFoldDB" id="A0A4R8FZ52"/>
<keyword evidence="1" id="KW-0472">Membrane</keyword>
<organism evidence="2 3">
    <name type="scientific">Rhodovulum visakhapatnamense</name>
    <dbReference type="NCBI Taxonomy" id="364297"/>
    <lineage>
        <taxon>Bacteria</taxon>
        <taxon>Pseudomonadati</taxon>
        <taxon>Pseudomonadota</taxon>
        <taxon>Alphaproteobacteria</taxon>
        <taxon>Rhodobacterales</taxon>
        <taxon>Paracoccaceae</taxon>
        <taxon>Rhodovulum</taxon>
    </lineage>
</organism>
<feature type="transmembrane region" description="Helical" evidence="1">
    <location>
        <begin position="5"/>
        <end position="24"/>
    </location>
</feature>
<dbReference type="EMBL" id="SOEB01000010">
    <property type="protein sequence ID" value="TDX28918.1"/>
    <property type="molecule type" value="Genomic_DNA"/>
</dbReference>
<accession>A0A4R8FZ52</accession>
<name>A0A4R8FZ52_9RHOB</name>
<proteinExistence type="predicted"/>
<evidence type="ECO:0000256" key="1">
    <source>
        <dbReference type="SAM" id="Phobius"/>
    </source>
</evidence>
<evidence type="ECO:0000313" key="3">
    <source>
        <dbReference type="Proteomes" id="UP000295484"/>
    </source>
</evidence>
<protein>
    <submittedName>
        <fullName evidence="2">Uncharacterized protein</fullName>
    </submittedName>
</protein>
<sequence length="77" mass="8651">MQKLYAIACVIGWGFFYAFAYLAVASSNDAEWMSVIYGLLSFAGFVAGMLCWVRLVRGKRPVIRTMPMGVARVRRPL</sequence>
<comment type="caution">
    <text evidence="2">The sequence shown here is derived from an EMBL/GenBank/DDBJ whole genome shotgun (WGS) entry which is preliminary data.</text>
</comment>
<gene>
    <name evidence="2" type="ORF">EV657_110113</name>
</gene>
<feature type="transmembrane region" description="Helical" evidence="1">
    <location>
        <begin position="36"/>
        <end position="56"/>
    </location>
</feature>
<evidence type="ECO:0000313" key="2">
    <source>
        <dbReference type="EMBL" id="TDX28918.1"/>
    </source>
</evidence>
<dbReference type="RefSeq" id="WP_113669160.1">
    <property type="nucleotide sequence ID" value="NZ_SOEB01000010.1"/>
</dbReference>
<reference evidence="2 3" key="1">
    <citation type="submission" date="2019-03" db="EMBL/GenBank/DDBJ databases">
        <title>Genomic Encyclopedia of Type Strains, Phase IV (KMG-IV): sequencing the most valuable type-strain genomes for metagenomic binning, comparative biology and taxonomic classification.</title>
        <authorList>
            <person name="Goeker M."/>
        </authorList>
    </citation>
    <scope>NUCLEOTIDE SEQUENCE [LARGE SCALE GENOMIC DNA]</scope>
    <source>
        <strain evidence="2 3">JA181</strain>
    </source>
</reference>
<keyword evidence="1" id="KW-1133">Transmembrane helix</keyword>
<dbReference type="Proteomes" id="UP000295484">
    <property type="component" value="Unassembled WGS sequence"/>
</dbReference>